<evidence type="ECO:0000256" key="2">
    <source>
        <dbReference type="SAM" id="MobiDB-lite"/>
    </source>
</evidence>
<keyword evidence="1" id="KW-0175">Coiled coil</keyword>
<keyword evidence="4" id="KW-1185">Reference proteome</keyword>
<dbReference type="VEuPathDB" id="MicrosporidiaDB:ECANGB1_221"/>
<dbReference type="EMBL" id="LWDP01000012">
    <property type="protein sequence ID" value="ORD94654.1"/>
    <property type="molecule type" value="Genomic_DNA"/>
</dbReference>
<comment type="caution">
    <text evidence="3">The sequence shown here is derived from an EMBL/GenBank/DDBJ whole genome shotgun (WGS) entry which is preliminary data.</text>
</comment>
<name>A0A1Y1S8A7_9MICR</name>
<dbReference type="Proteomes" id="UP000192639">
    <property type="component" value="Unassembled WGS sequence"/>
</dbReference>
<sequence>MVKELPPRKHNKIVTWADPIAETRLFVKEPSSEDMRDIPEDSEYYAYDDSEEYDTDDVLENGGINQGSGVAQVTKEIVHEEEEQKDPETTEIVEQLKQNQSIDQVQEIEQVFTESNTILYDLISSRAQLKDLEQNLEETKKSLRTVFVAHDELKADIDRKNMLLKECTAESERNRLMHVKAYETVSELTKYIQVRELAKTEDRVNPGMSNEPVTPPKKSMSERTKKKIKYYITKAIKKCGTKPVRVTIHRRNKAPCVLMLTRNEENKIQTQVIQTC</sequence>
<feature type="coiled-coil region" evidence="1">
    <location>
        <begin position="122"/>
        <end position="170"/>
    </location>
</feature>
<evidence type="ECO:0000313" key="3">
    <source>
        <dbReference type="EMBL" id="ORD94654.1"/>
    </source>
</evidence>
<evidence type="ECO:0000256" key="1">
    <source>
        <dbReference type="SAM" id="Coils"/>
    </source>
</evidence>
<accession>A0A1Y1S8A7</accession>
<protein>
    <submittedName>
        <fullName evidence="3">Uncharacterized protein</fullName>
    </submittedName>
</protein>
<feature type="region of interest" description="Disordered" evidence="2">
    <location>
        <begin position="202"/>
        <end position="224"/>
    </location>
</feature>
<dbReference type="AlphaFoldDB" id="A0A1Y1S8A7"/>
<proteinExistence type="predicted"/>
<evidence type="ECO:0000313" key="4">
    <source>
        <dbReference type="Proteomes" id="UP000192639"/>
    </source>
</evidence>
<gene>
    <name evidence="3" type="ORF">ECANGB1_221</name>
</gene>
<organism evidence="3 4">
    <name type="scientific">Enterospora canceri</name>
    <dbReference type="NCBI Taxonomy" id="1081671"/>
    <lineage>
        <taxon>Eukaryota</taxon>
        <taxon>Fungi</taxon>
        <taxon>Fungi incertae sedis</taxon>
        <taxon>Microsporidia</taxon>
        <taxon>Enterocytozoonidae</taxon>
        <taxon>Enterospora</taxon>
    </lineage>
</organism>
<reference evidence="3 4" key="1">
    <citation type="journal article" date="2017" name="Environ. Microbiol.">
        <title>Decay of the glycolytic pathway and adaptation to intranuclear parasitism within Enterocytozoonidae microsporidia.</title>
        <authorList>
            <person name="Wiredu Boakye D."/>
            <person name="Jaroenlak P."/>
            <person name="Prachumwat A."/>
            <person name="Williams T.A."/>
            <person name="Bateman K.S."/>
            <person name="Itsathitphaisarn O."/>
            <person name="Sritunyalucksana K."/>
            <person name="Paszkiewicz K.H."/>
            <person name="Moore K.A."/>
            <person name="Stentiford G.D."/>
            <person name="Williams B.A."/>
        </authorList>
    </citation>
    <scope>NUCLEOTIDE SEQUENCE [LARGE SCALE GENOMIC DNA]</scope>
    <source>
        <strain evidence="3 4">GB1</strain>
    </source>
</reference>